<organism evidence="1">
    <name type="scientific">Ditylum brightwellii</name>
    <dbReference type="NCBI Taxonomy" id="49249"/>
    <lineage>
        <taxon>Eukaryota</taxon>
        <taxon>Sar</taxon>
        <taxon>Stramenopiles</taxon>
        <taxon>Ochrophyta</taxon>
        <taxon>Bacillariophyta</taxon>
        <taxon>Mediophyceae</taxon>
        <taxon>Lithodesmiophycidae</taxon>
        <taxon>Lithodesmiales</taxon>
        <taxon>Lithodesmiaceae</taxon>
        <taxon>Ditylum</taxon>
    </lineage>
</organism>
<gene>
    <name evidence="1" type="ORF">DBRI00130_LOCUS3467</name>
</gene>
<name>A0A6S8YXD4_9STRA</name>
<evidence type="ECO:0000313" key="1">
    <source>
        <dbReference type="EMBL" id="CAE4584968.1"/>
    </source>
</evidence>
<reference evidence="1" key="1">
    <citation type="submission" date="2021-01" db="EMBL/GenBank/DDBJ databases">
        <authorList>
            <person name="Corre E."/>
            <person name="Pelletier E."/>
            <person name="Niang G."/>
            <person name="Scheremetjew M."/>
            <person name="Finn R."/>
            <person name="Kale V."/>
            <person name="Holt S."/>
            <person name="Cochrane G."/>
            <person name="Meng A."/>
            <person name="Brown T."/>
            <person name="Cohen L."/>
        </authorList>
    </citation>
    <scope>NUCLEOTIDE SEQUENCE</scope>
    <source>
        <strain evidence="1">GSO104</strain>
    </source>
</reference>
<accession>A0A6S8YXD4</accession>
<dbReference type="Gene3D" id="1.25.40.10">
    <property type="entry name" value="Tetratricopeptide repeat domain"/>
    <property type="match status" value="1"/>
</dbReference>
<dbReference type="InterPro" id="IPR011990">
    <property type="entry name" value="TPR-like_helical_dom_sf"/>
</dbReference>
<dbReference type="AlphaFoldDB" id="A0A6S8YXD4"/>
<proteinExistence type="predicted"/>
<dbReference type="EMBL" id="HBNS01004278">
    <property type="protein sequence ID" value="CAE4584968.1"/>
    <property type="molecule type" value="Transcribed_RNA"/>
</dbReference>
<sequence length="320" mass="35503">MGYSRRPRLKQVLCSTSTKKMKERSATDGKFSFLGERVSPTCSIRLTSSSSKAGLGIAERTMGSPPSKVVFVKFVLGDGIAKLHSIQPGMIILGYTDIKSVSKRMKCGPFPFELCFYDPLADLISRGNINTPLEQVEEITSLSCAEDQKKQATRRIVSSTFGVINSILFGWVETVKKEALKKNSNCSDDMNAALVASALSTKMVQRVDEGLFQEALVIANEALTIQRQHAGSNHQDVGRLLNFIGVILSQGEDSESYMALTSFEESLTIMQETMGYGDEETSFALHNMWLLLHNERERQKEDESERNEIHTYKGALPIKA</sequence>
<protein>
    <submittedName>
        <fullName evidence="1">Uncharacterized protein</fullName>
    </submittedName>
</protein>